<dbReference type="EMBL" id="LSRX01000043">
    <property type="protein sequence ID" value="OLQ12462.1"/>
    <property type="molecule type" value="Genomic_DNA"/>
</dbReference>
<reference evidence="2 3" key="1">
    <citation type="submission" date="2016-02" db="EMBL/GenBank/DDBJ databases">
        <title>Genome analysis of coral dinoflagellate symbionts highlights evolutionary adaptations to a symbiotic lifestyle.</title>
        <authorList>
            <person name="Aranda M."/>
            <person name="Li Y."/>
            <person name="Liew Y.J."/>
            <person name="Baumgarten S."/>
            <person name="Simakov O."/>
            <person name="Wilson M."/>
            <person name="Piel J."/>
            <person name="Ashoor H."/>
            <person name="Bougouffa S."/>
            <person name="Bajic V.B."/>
            <person name="Ryu T."/>
            <person name="Ravasi T."/>
            <person name="Bayer T."/>
            <person name="Micklem G."/>
            <person name="Kim H."/>
            <person name="Bhak J."/>
            <person name="Lajeunesse T.C."/>
            <person name="Voolstra C.R."/>
        </authorList>
    </citation>
    <scope>NUCLEOTIDE SEQUENCE [LARGE SCALE GENOMIC DNA]</scope>
    <source>
        <strain evidence="2 3">CCMP2467</strain>
    </source>
</reference>
<evidence type="ECO:0000313" key="3">
    <source>
        <dbReference type="Proteomes" id="UP000186817"/>
    </source>
</evidence>
<evidence type="ECO:0000313" key="2">
    <source>
        <dbReference type="EMBL" id="OLQ12462.1"/>
    </source>
</evidence>
<keyword evidence="3" id="KW-1185">Reference proteome</keyword>
<proteinExistence type="predicted"/>
<sequence>MAVQNQKRFPRWSSGLLWRAVAVGTILVVMLSWCAPEAFTLSSSPSRRVQSKIGRQDRCPRIATATMGLDSGLVAVVKSLQRISFSDSSPQPEPRCELYRFKTRLASSSGAALPLARALVNGMNLKDSLHGVLTALPEARERGEGDDTELLTKMRLEDELWQRGKVYRIVLTGGPCGGKSDPAAL</sequence>
<feature type="transmembrane region" description="Helical" evidence="1">
    <location>
        <begin position="16"/>
        <end position="33"/>
    </location>
</feature>
<organism evidence="2 3">
    <name type="scientific">Symbiodinium microadriaticum</name>
    <name type="common">Dinoflagellate</name>
    <name type="synonym">Zooxanthella microadriatica</name>
    <dbReference type="NCBI Taxonomy" id="2951"/>
    <lineage>
        <taxon>Eukaryota</taxon>
        <taxon>Sar</taxon>
        <taxon>Alveolata</taxon>
        <taxon>Dinophyceae</taxon>
        <taxon>Suessiales</taxon>
        <taxon>Symbiodiniaceae</taxon>
        <taxon>Symbiodinium</taxon>
    </lineage>
</organism>
<evidence type="ECO:0000256" key="1">
    <source>
        <dbReference type="SAM" id="Phobius"/>
    </source>
</evidence>
<gene>
    <name evidence="2" type="ORF">AK812_SmicGene3660</name>
</gene>
<dbReference type="AlphaFoldDB" id="A0A1Q9EYM0"/>
<dbReference type="Proteomes" id="UP000186817">
    <property type="component" value="Unassembled WGS sequence"/>
</dbReference>
<accession>A0A1Q9EYM0</accession>
<keyword evidence="1" id="KW-0812">Transmembrane</keyword>
<keyword evidence="1" id="KW-1133">Transmembrane helix</keyword>
<name>A0A1Q9EYM0_SYMMI</name>
<comment type="caution">
    <text evidence="2">The sequence shown here is derived from an EMBL/GenBank/DDBJ whole genome shotgun (WGS) entry which is preliminary data.</text>
</comment>
<keyword evidence="1" id="KW-0472">Membrane</keyword>
<protein>
    <submittedName>
        <fullName evidence="2">Uncharacterized protein</fullName>
    </submittedName>
</protein>